<protein>
    <submittedName>
        <fullName evidence="1">Uncharacterized protein</fullName>
    </submittedName>
</protein>
<sequence>MPGKIANRFVGYIHNQELRRPSWADLPAKREIQPHPMTGVIDDTTYDVLRPGVLIRSKMLRDHAHPAVFSTTSGDIFMTSASHGIGEGEIVWHAHRPDRTISEAVVEIPFTDVSLLKLKDDVVFVNKTFETDAGAVP</sequence>
<gene>
    <name evidence="1" type="ORF">B0T26DRAFT_751737</name>
</gene>
<reference evidence="1" key="1">
    <citation type="submission" date="2023-06" db="EMBL/GenBank/DDBJ databases">
        <title>Genome-scale phylogeny and comparative genomics of the fungal order Sordariales.</title>
        <authorList>
            <consortium name="Lawrence Berkeley National Laboratory"/>
            <person name="Hensen N."/>
            <person name="Bonometti L."/>
            <person name="Westerberg I."/>
            <person name="Brannstrom I.O."/>
            <person name="Guillou S."/>
            <person name="Cros-Aarteil S."/>
            <person name="Calhoun S."/>
            <person name="Haridas S."/>
            <person name="Kuo A."/>
            <person name="Mondo S."/>
            <person name="Pangilinan J."/>
            <person name="Riley R."/>
            <person name="LaButti K."/>
            <person name="Andreopoulos B."/>
            <person name="Lipzen A."/>
            <person name="Chen C."/>
            <person name="Yanf M."/>
            <person name="Daum C."/>
            <person name="Ng V."/>
            <person name="Clum A."/>
            <person name="Steindorff A."/>
            <person name="Ohm R."/>
            <person name="Martin F."/>
            <person name="Silar P."/>
            <person name="Natvig D."/>
            <person name="Lalanne C."/>
            <person name="Gautier V."/>
            <person name="Ament-velasquez S.L."/>
            <person name="Kruys A."/>
            <person name="Hutchinson M.I."/>
            <person name="Powell A.J."/>
            <person name="Barry K."/>
            <person name="Miller A.N."/>
            <person name="Grigoriev I.V."/>
            <person name="Debuchy R."/>
            <person name="Gladieux P."/>
            <person name="Thoren M.H."/>
            <person name="Johannesson H."/>
        </authorList>
    </citation>
    <scope>NUCLEOTIDE SEQUENCE</scope>
    <source>
        <strain evidence="1">SMH2392-1A</strain>
    </source>
</reference>
<evidence type="ECO:0000313" key="1">
    <source>
        <dbReference type="EMBL" id="KAK0717710.1"/>
    </source>
</evidence>
<organism evidence="1 2">
    <name type="scientific">Lasiosphaeria miniovina</name>
    <dbReference type="NCBI Taxonomy" id="1954250"/>
    <lineage>
        <taxon>Eukaryota</taxon>
        <taxon>Fungi</taxon>
        <taxon>Dikarya</taxon>
        <taxon>Ascomycota</taxon>
        <taxon>Pezizomycotina</taxon>
        <taxon>Sordariomycetes</taxon>
        <taxon>Sordariomycetidae</taxon>
        <taxon>Sordariales</taxon>
        <taxon>Lasiosphaeriaceae</taxon>
        <taxon>Lasiosphaeria</taxon>
    </lineage>
</organism>
<accession>A0AA40DW18</accession>
<dbReference type="GeneID" id="85328697"/>
<name>A0AA40DW18_9PEZI</name>
<dbReference type="Proteomes" id="UP001172101">
    <property type="component" value="Unassembled WGS sequence"/>
</dbReference>
<comment type="caution">
    <text evidence="1">The sequence shown here is derived from an EMBL/GenBank/DDBJ whole genome shotgun (WGS) entry which is preliminary data.</text>
</comment>
<proteinExistence type="predicted"/>
<evidence type="ECO:0000313" key="2">
    <source>
        <dbReference type="Proteomes" id="UP001172101"/>
    </source>
</evidence>
<keyword evidence="2" id="KW-1185">Reference proteome</keyword>
<dbReference type="RefSeq" id="XP_060296503.1">
    <property type="nucleotide sequence ID" value="XM_060445427.1"/>
</dbReference>
<dbReference type="AlphaFoldDB" id="A0AA40DW18"/>
<dbReference type="EMBL" id="JAUIRO010000004">
    <property type="protein sequence ID" value="KAK0717710.1"/>
    <property type="molecule type" value="Genomic_DNA"/>
</dbReference>